<dbReference type="EMBL" id="CP014989">
    <property type="protein sequence ID" value="ANS78445.1"/>
    <property type="molecule type" value="Genomic_DNA"/>
</dbReference>
<keyword evidence="4" id="KW-1185">Reference proteome</keyword>
<proteinExistence type="predicted"/>
<accession>A0A1B1NAQ0</accession>
<dbReference type="EC" id="6.3.4.15" evidence="3"/>
<dbReference type="RefSeq" id="WP_066637228.1">
    <property type="nucleotide sequence ID" value="NZ_CP014989.1"/>
</dbReference>
<dbReference type="GO" id="GO:0004077">
    <property type="term" value="F:biotin--[biotin carboxyl-carrier protein] ligase activity"/>
    <property type="evidence" value="ECO:0007669"/>
    <property type="project" value="UniProtKB-EC"/>
</dbReference>
<organism evidence="3 4">
    <name type="scientific">Serinicoccus hydrothermalis</name>
    <dbReference type="NCBI Taxonomy" id="1758689"/>
    <lineage>
        <taxon>Bacteria</taxon>
        <taxon>Bacillati</taxon>
        <taxon>Actinomycetota</taxon>
        <taxon>Actinomycetes</taxon>
        <taxon>Micrococcales</taxon>
        <taxon>Ornithinimicrobiaceae</taxon>
        <taxon>Serinicoccus</taxon>
    </lineage>
</organism>
<dbReference type="CDD" id="cd16442">
    <property type="entry name" value="BPL"/>
    <property type="match status" value="1"/>
</dbReference>
<dbReference type="InterPro" id="IPR045864">
    <property type="entry name" value="aa-tRNA-synth_II/BPL/LPL"/>
</dbReference>
<protein>
    <submittedName>
        <fullName evidence="3">Biotin-protein ligase</fullName>
        <ecNumber evidence="3">6.3.4.15</ecNumber>
    </submittedName>
</protein>
<dbReference type="OrthoDB" id="9807064at2"/>
<dbReference type="NCBIfam" id="TIGR00121">
    <property type="entry name" value="birA_ligase"/>
    <property type="match status" value="1"/>
</dbReference>
<dbReference type="AlphaFoldDB" id="A0A1B1NAQ0"/>
<sequence>MTSLRWAAPERHESLPSTNLAALADPRPGRVVVADHQSAGLGRRGRSWTSPPGAALAVSAVLPPLPADLAGWLPLAAGVAVVDALASSRWPVEARLKWPNDALVPAGPAPGKISGVLTQVADGGALVVGTGLNVDHDRSRLPVPTATSWRLVRGGSPLPPGAREGFLEDYLGRLRELHAALVEGDVDRVHRAYEARCATLGRDVVLHRPGGGRVRGRAVRVDARGALVLATSPTAGVESVHDAGDVEHLRDQ</sequence>
<dbReference type="Pfam" id="PF03099">
    <property type="entry name" value="BPL_LplA_LipB"/>
    <property type="match status" value="1"/>
</dbReference>
<keyword evidence="1 3" id="KW-0436">Ligase</keyword>
<dbReference type="GO" id="GO:0005737">
    <property type="term" value="C:cytoplasm"/>
    <property type="evidence" value="ECO:0007669"/>
    <property type="project" value="TreeGrafter"/>
</dbReference>
<evidence type="ECO:0000259" key="2">
    <source>
        <dbReference type="PROSITE" id="PS51733"/>
    </source>
</evidence>
<dbReference type="PROSITE" id="PS51733">
    <property type="entry name" value="BPL_LPL_CATALYTIC"/>
    <property type="match status" value="1"/>
</dbReference>
<feature type="domain" description="BPL/LPL catalytic" evidence="2">
    <location>
        <begin position="1"/>
        <end position="182"/>
    </location>
</feature>
<gene>
    <name evidence="3" type="ORF">SGUI_1049</name>
</gene>
<dbReference type="Proteomes" id="UP000092482">
    <property type="component" value="Chromosome"/>
</dbReference>
<evidence type="ECO:0000313" key="4">
    <source>
        <dbReference type="Proteomes" id="UP000092482"/>
    </source>
</evidence>
<dbReference type="PANTHER" id="PTHR12835">
    <property type="entry name" value="BIOTIN PROTEIN LIGASE"/>
    <property type="match status" value="1"/>
</dbReference>
<dbReference type="STRING" id="1758689.SGUI_1049"/>
<evidence type="ECO:0000256" key="1">
    <source>
        <dbReference type="ARBA" id="ARBA00022598"/>
    </source>
</evidence>
<dbReference type="InterPro" id="IPR004143">
    <property type="entry name" value="BPL_LPL_catalytic"/>
</dbReference>
<dbReference type="Gene3D" id="2.30.30.100">
    <property type="match status" value="1"/>
</dbReference>
<dbReference type="SUPFAM" id="SSF55681">
    <property type="entry name" value="Class II aaRS and biotin synthetases"/>
    <property type="match status" value="1"/>
</dbReference>
<name>A0A1B1NAQ0_9MICO</name>
<reference evidence="3 4" key="1">
    <citation type="submission" date="2016-03" db="EMBL/GenBank/DDBJ databases">
        <title>Shallow-sea hydrothermal system.</title>
        <authorList>
            <person name="Tang K."/>
        </authorList>
    </citation>
    <scope>NUCLEOTIDE SEQUENCE [LARGE SCALE GENOMIC DNA]</scope>
    <source>
        <strain evidence="3 4">JLT9</strain>
    </source>
</reference>
<evidence type="ECO:0000313" key="3">
    <source>
        <dbReference type="EMBL" id="ANS78445.1"/>
    </source>
</evidence>
<dbReference type="InterPro" id="IPR004408">
    <property type="entry name" value="Biotin_CoA_COase_ligase"/>
</dbReference>
<dbReference type="KEGG" id="serj:SGUI_1049"/>
<dbReference type="PANTHER" id="PTHR12835:SF5">
    <property type="entry name" value="BIOTIN--PROTEIN LIGASE"/>
    <property type="match status" value="1"/>
</dbReference>
<dbReference type="Gene3D" id="3.30.930.10">
    <property type="entry name" value="Bira Bifunctional Protein, Domain 2"/>
    <property type="match status" value="1"/>
</dbReference>